<gene>
    <name evidence="3" type="ORF">ABC974_13855</name>
</gene>
<protein>
    <submittedName>
        <fullName evidence="3">Bifunctional diguanylate cyclase/phosphodiesterase</fullName>
        <ecNumber evidence="3">2.7.7.65</ecNumber>
        <ecNumber evidence="3">3.1.4.52</ecNumber>
    </submittedName>
</protein>
<evidence type="ECO:0000259" key="2">
    <source>
        <dbReference type="PROSITE" id="PS50887"/>
    </source>
</evidence>
<keyword evidence="3" id="KW-0808">Transferase</keyword>
<dbReference type="EC" id="2.7.7.65" evidence="3"/>
<proteinExistence type="predicted"/>
<dbReference type="SUPFAM" id="SSF141868">
    <property type="entry name" value="EAL domain-like"/>
    <property type="match status" value="1"/>
</dbReference>
<feature type="domain" description="GGDEF" evidence="2">
    <location>
        <begin position="270"/>
        <end position="399"/>
    </location>
</feature>
<organism evidence="3 4">
    <name type="scientific">Sphingomonas oligophenolica</name>
    <dbReference type="NCBI Taxonomy" id="301154"/>
    <lineage>
        <taxon>Bacteria</taxon>
        <taxon>Pseudomonadati</taxon>
        <taxon>Pseudomonadota</taxon>
        <taxon>Alphaproteobacteria</taxon>
        <taxon>Sphingomonadales</taxon>
        <taxon>Sphingomonadaceae</taxon>
        <taxon>Sphingomonas</taxon>
    </lineage>
</organism>
<dbReference type="InterPro" id="IPR011006">
    <property type="entry name" value="CheY-like_superfamily"/>
</dbReference>
<dbReference type="Gene3D" id="3.20.20.450">
    <property type="entry name" value="EAL domain"/>
    <property type="match status" value="1"/>
</dbReference>
<dbReference type="NCBIfam" id="TIGR00254">
    <property type="entry name" value="GGDEF"/>
    <property type="match status" value="1"/>
</dbReference>
<dbReference type="PANTHER" id="PTHR33121">
    <property type="entry name" value="CYCLIC DI-GMP PHOSPHODIESTERASE PDEF"/>
    <property type="match status" value="1"/>
</dbReference>
<dbReference type="SMART" id="SM00267">
    <property type="entry name" value="GGDEF"/>
    <property type="match status" value="1"/>
</dbReference>
<accession>A0ABU9Y4K2</accession>
<dbReference type="Pfam" id="PF00990">
    <property type="entry name" value="GGDEF"/>
    <property type="match status" value="1"/>
</dbReference>
<dbReference type="PROSITE" id="PS50887">
    <property type="entry name" value="GGDEF"/>
    <property type="match status" value="1"/>
</dbReference>
<dbReference type="EMBL" id="JBDIME010000011">
    <property type="protein sequence ID" value="MEN2790719.1"/>
    <property type="molecule type" value="Genomic_DNA"/>
</dbReference>
<dbReference type="PANTHER" id="PTHR33121:SF79">
    <property type="entry name" value="CYCLIC DI-GMP PHOSPHODIESTERASE PDED-RELATED"/>
    <property type="match status" value="1"/>
</dbReference>
<dbReference type="GO" id="GO:0052621">
    <property type="term" value="F:diguanylate cyclase activity"/>
    <property type="evidence" value="ECO:0007669"/>
    <property type="project" value="UniProtKB-EC"/>
</dbReference>
<dbReference type="Gene3D" id="3.30.70.270">
    <property type="match status" value="1"/>
</dbReference>
<dbReference type="GO" id="GO:0071111">
    <property type="term" value="F:cyclic-guanylate-specific phosphodiesterase activity"/>
    <property type="evidence" value="ECO:0007669"/>
    <property type="project" value="UniProtKB-EC"/>
</dbReference>
<reference evidence="3 4" key="1">
    <citation type="submission" date="2024-05" db="EMBL/GenBank/DDBJ databases">
        <authorList>
            <person name="Liu Q."/>
            <person name="Xin Y.-H."/>
        </authorList>
    </citation>
    <scope>NUCLEOTIDE SEQUENCE [LARGE SCALE GENOMIC DNA]</scope>
    <source>
        <strain evidence="3 4">CGMCC 1.10181</strain>
    </source>
</reference>
<dbReference type="InterPro" id="IPR035919">
    <property type="entry name" value="EAL_sf"/>
</dbReference>
<keyword evidence="4" id="KW-1185">Reference proteome</keyword>
<sequence length="658" mass="69395">MTDIATHPPPVFILSFRQRDELAELAASAGWQVVAARRAAGAERRFLTSGAAIAVIDARGALAEGRAAAAAIGGAIAANGGALLALVSRGDTTAIADFYDAGATHFLASPFTEAEFLQALRYAGRHAERMAGDWRGSGSTEPLGWRLDVHSRSLLLTPAFARLLGVDEQPRPIALWRRIDPADRRAGMAALRRLSAAHGATAFAHDLPGLGRIVQHLQYDAKTGRIDALVETMGSAPEPASVLRDALIGSQDAAGARRWIDRRLADADGRPLSAMLIALNRFDIINTAYGRAVGDDLLRAAFKRIEEAAGGALAVRLGGSEFLVAIEDSGVRVALVAERIAGELARPFVTGETIAVLGCRIGIAGREPGDTAVSLLRRASEALADARASDSATVRTADAGGEEASIDALAVELHHAIERGEIDILFQPQVSVTTGAIVGVEALARWDHPTLGTIGADMLFAAAARADLEIGLSDHIQRIVLERAAAWPAALRSLRLALNLTAADIARPGFADLFLDRVDSSGFPRGRLTVEIVEGGLIEDLGIAAGLLATLRGAGLRVAIDDFGTGYSSLAYLKSLPLDYLKIDKKLAQDITGTTRDRVVVRGVIDMARSLGLVVIAEGVETQEQLELLAKEGCQIYQGFLRSEPVSVESLVAMMGAS</sequence>
<evidence type="ECO:0000313" key="3">
    <source>
        <dbReference type="EMBL" id="MEN2790719.1"/>
    </source>
</evidence>
<dbReference type="Pfam" id="PF00563">
    <property type="entry name" value="EAL"/>
    <property type="match status" value="1"/>
</dbReference>
<keyword evidence="3" id="KW-0548">Nucleotidyltransferase</keyword>
<dbReference type="InterPro" id="IPR029787">
    <property type="entry name" value="Nucleotide_cyclase"/>
</dbReference>
<dbReference type="SUPFAM" id="SSF55073">
    <property type="entry name" value="Nucleotide cyclase"/>
    <property type="match status" value="1"/>
</dbReference>
<dbReference type="InterPro" id="IPR043128">
    <property type="entry name" value="Rev_trsase/Diguanyl_cyclase"/>
</dbReference>
<dbReference type="InterPro" id="IPR001633">
    <property type="entry name" value="EAL_dom"/>
</dbReference>
<dbReference type="RefSeq" id="WP_343890042.1">
    <property type="nucleotide sequence ID" value="NZ_BAAAEH010000028.1"/>
</dbReference>
<dbReference type="EC" id="3.1.4.52" evidence="3"/>
<comment type="caution">
    <text evidence="3">The sequence shown here is derived from an EMBL/GenBank/DDBJ whole genome shotgun (WGS) entry which is preliminary data.</text>
</comment>
<name>A0ABU9Y4K2_9SPHN</name>
<evidence type="ECO:0000259" key="1">
    <source>
        <dbReference type="PROSITE" id="PS50883"/>
    </source>
</evidence>
<dbReference type="CDD" id="cd01948">
    <property type="entry name" value="EAL"/>
    <property type="match status" value="1"/>
</dbReference>
<dbReference type="SMART" id="SM00052">
    <property type="entry name" value="EAL"/>
    <property type="match status" value="1"/>
</dbReference>
<feature type="domain" description="EAL" evidence="1">
    <location>
        <begin position="406"/>
        <end position="658"/>
    </location>
</feature>
<dbReference type="CDD" id="cd01949">
    <property type="entry name" value="GGDEF"/>
    <property type="match status" value="1"/>
</dbReference>
<dbReference type="Proteomes" id="UP001419910">
    <property type="component" value="Unassembled WGS sequence"/>
</dbReference>
<evidence type="ECO:0000313" key="4">
    <source>
        <dbReference type="Proteomes" id="UP001419910"/>
    </source>
</evidence>
<dbReference type="InterPro" id="IPR000160">
    <property type="entry name" value="GGDEF_dom"/>
</dbReference>
<keyword evidence="3" id="KW-0378">Hydrolase</keyword>
<dbReference type="SUPFAM" id="SSF52172">
    <property type="entry name" value="CheY-like"/>
    <property type="match status" value="1"/>
</dbReference>
<dbReference type="InterPro" id="IPR050706">
    <property type="entry name" value="Cyclic-di-GMP_PDE-like"/>
</dbReference>
<dbReference type="PROSITE" id="PS50883">
    <property type="entry name" value="EAL"/>
    <property type="match status" value="1"/>
</dbReference>